<keyword evidence="2" id="KW-1185">Reference proteome</keyword>
<evidence type="ECO:0000313" key="2">
    <source>
        <dbReference type="Proteomes" id="UP001611162"/>
    </source>
</evidence>
<sequence length="131" mass="14413">MEATGNTLLIVERAHRGSVESQFADTLYFVQALHRQSGGVDLVLRGAAAGYAVETDYEPALDIGGRTLRTLPDPRRSVRELLAEGVGVWVEEPDLSALGAGASERLIPGVRRTGEHEPASLWSFYERVWFF</sequence>
<protein>
    <submittedName>
        <fullName evidence="1">Uncharacterized protein</fullName>
    </submittedName>
</protein>
<evidence type="ECO:0000313" key="1">
    <source>
        <dbReference type="EMBL" id="MFI0909842.1"/>
    </source>
</evidence>
<comment type="caution">
    <text evidence="1">The sequence shown here is derived from an EMBL/GenBank/DDBJ whole genome shotgun (WGS) entry which is preliminary data.</text>
</comment>
<dbReference type="RefSeq" id="WP_397612229.1">
    <property type="nucleotide sequence ID" value="NZ_JBIRRB010000001.1"/>
</dbReference>
<name>A0ABW7SX84_9ACTN</name>
<gene>
    <name evidence="1" type="ORF">ACH4TF_05210</name>
</gene>
<reference evidence="1 2" key="1">
    <citation type="submission" date="2024-10" db="EMBL/GenBank/DDBJ databases">
        <title>The Natural Products Discovery Center: Release of the First 8490 Sequenced Strains for Exploring Actinobacteria Biosynthetic Diversity.</title>
        <authorList>
            <person name="Kalkreuter E."/>
            <person name="Kautsar S.A."/>
            <person name="Yang D."/>
            <person name="Bader C.D."/>
            <person name="Teijaro C.N."/>
            <person name="Fluegel L."/>
            <person name="Davis C.M."/>
            <person name="Simpson J.R."/>
            <person name="Lauterbach L."/>
            <person name="Steele A.D."/>
            <person name="Gui C."/>
            <person name="Meng S."/>
            <person name="Li G."/>
            <person name="Viehrig K."/>
            <person name="Ye F."/>
            <person name="Su P."/>
            <person name="Kiefer A.F."/>
            <person name="Nichols A."/>
            <person name="Cepeda A.J."/>
            <person name="Yan W."/>
            <person name="Fan B."/>
            <person name="Jiang Y."/>
            <person name="Adhikari A."/>
            <person name="Zheng C.-J."/>
            <person name="Schuster L."/>
            <person name="Cowan T.M."/>
            <person name="Smanski M.J."/>
            <person name="Chevrette M.G."/>
            <person name="De Carvalho L.P.S."/>
            <person name="Shen B."/>
        </authorList>
    </citation>
    <scope>NUCLEOTIDE SEQUENCE [LARGE SCALE GENOMIC DNA]</scope>
    <source>
        <strain evidence="1 2">NPDC020979</strain>
    </source>
</reference>
<dbReference type="EMBL" id="JBIRRB010000001">
    <property type="protein sequence ID" value="MFI0909842.1"/>
    <property type="molecule type" value="Genomic_DNA"/>
</dbReference>
<dbReference type="Proteomes" id="UP001611162">
    <property type="component" value="Unassembled WGS sequence"/>
</dbReference>
<proteinExistence type="predicted"/>
<accession>A0ABW7SX84</accession>
<organism evidence="1 2">
    <name type="scientific">Streptomyces abikoensis</name>
    <dbReference type="NCBI Taxonomy" id="97398"/>
    <lineage>
        <taxon>Bacteria</taxon>
        <taxon>Bacillati</taxon>
        <taxon>Actinomycetota</taxon>
        <taxon>Actinomycetes</taxon>
        <taxon>Kitasatosporales</taxon>
        <taxon>Streptomycetaceae</taxon>
        <taxon>Streptomyces</taxon>
    </lineage>
</organism>